<keyword evidence="1" id="KW-1133">Transmembrane helix</keyword>
<reference evidence="2 3" key="1">
    <citation type="submission" date="2019-03" db="EMBL/GenBank/DDBJ databases">
        <title>Dyadobacter AR-3-6 sp. nov., isolated from arctic soil.</title>
        <authorList>
            <person name="Chaudhary D.K."/>
        </authorList>
    </citation>
    <scope>NUCLEOTIDE SEQUENCE [LARGE SCALE GENOMIC DNA]</scope>
    <source>
        <strain evidence="2 3">AR-3-6</strain>
    </source>
</reference>
<evidence type="ECO:0000256" key="1">
    <source>
        <dbReference type="SAM" id="Phobius"/>
    </source>
</evidence>
<sequence length="185" mass="21736">MLLSSKIILLVVVMLFIIIEMRKKDFPDEMRPNIQDLLRIANRNSIQIQEVDKTVDLLRKDFAYSTMHLEDFNEEYKRFLKHLDTYYKESAKIQQVSEQIQTDIATLSSLLKNMDLTRENLQCITNSHERSIAQLVSGAESNLSECIERAEKSMIRILNTIKENARLNVKNYYTLEEFERDLNGN</sequence>
<accession>A0A4R5DDB3</accession>
<name>A0A4R5DDB3_9BACT</name>
<keyword evidence="3" id="KW-1185">Reference proteome</keyword>
<keyword evidence="1" id="KW-0472">Membrane</keyword>
<keyword evidence="1" id="KW-0812">Transmembrane</keyword>
<protein>
    <submittedName>
        <fullName evidence="2">Uncharacterized protein</fullName>
    </submittedName>
</protein>
<dbReference type="RefSeq" id="WP_131962034.1">
    <property type="nucleotide sequence ID" value="NZ_SMFL01000018.1"/>
</dbReference>
<dbReference type="EMBL" id="SMFL01000018">
    <property type="protein sequence ID" value="TDE09831.1"/>
    <property type="molecule type" value="Genomic_DNA"/>
</dbReference>
<feature type="transmembrane region" description="Helical" evidence="1">
    <location>
        <begin position="6"/>
        <end position="22"/>
    </location>
</feature>
<evidence type="ECO:0000313" key="3">
    <source>
        <dbReference type="Proteomes" id="UP000294850"/>
    </source>
</evidence>
<dbReference type="AlphaFoldDB" id="A0A4R5DDB3"/>
<proteinExistence type="predicted"/>
<gene>
    <name evidence="2" type="ORF">E0F88_30025</name>
</gene>
<comment type="caution">
    <text evidence="2">The sequence shown here is derived from an EMBL/GenBank/DDBJ whole genome shotgun (WGS) entry which is preliminary data.</text>
</comment>
<dbReference type="OrthoDB" id="9826693at2"/>
<dbReference type="Proteomes" id="UP000294850">
    <property type="component" value="Unassembled WGS sequence"/>
</dbReference>
<evidence type="ECO:0000313" key="2">
    <source>
        <dbReference type="EMBL" id="TDE09831.1"/>
    </source>
</evidence>
<organism evidence="2 3">
    <name type="scientific">Dyadobacter psychrotolerans</name>
    <dbReference type="NCBI Taxonomy" id="2541721"/>
    <lineage>
        <taxon>Bacteria</taxon>
        <taxon>Pseudomonadati</taxon>
        <taxon>Bacteroidota</taxon>
        <taxon>Cytophagia</taxon>
        <taxon>Cytophagales</taxon>
        <taxon>Spirosomataceae</taxon>
        <taxon>Dyadobacter</taxon>
    </lineage>
</organism>